<accession>A0ACC3C672</accession>
<gene>
    <name evidence="1" type="ORF">I4F81_008201</name>
</gene>
<reference evidence="1" key="1">
    <citation type="submission" date="2019-11" db="EMBL/GenBank/DDBJ databases">
        <title>Nori genome reveals adaptations in red seaweeds to the harsh intertidal environment.</title>
        <authorList>
            <person name="Wang D."/>
            <person name="Mao Y."/>
        </authorList>
    </citation>
    <scope>NUCLEOTIDE SEQUENCE</scope>
    <source>
        <tissue evidence="1">Gametophyte</tissue>
    </source>
</reference>
<keyword evidence="2" id="KW-1185">Reference proteome</keyword>
<comment type="caution">
    <text evidence="1">The sequence shown here is derived from an EMBL/GenBank/DDBJ whole genome shotgun (WGS) entry which is preliminary data.</text>
</comment>
<dbReference type="EMBL" id="CM020619">
    <property type="protein sequence ID" value="KAK1865672.1"/>
    <property type="molecule type" value="Genomic_DNA"/>
</dbReference>
<evidence type="ECO:0000313" key="1">
    <source>
        <dbReference type="EMBL" id="KAK1865672.1"/>
    </source>
</evidence>
<name>A0ACC3C672_PYRYE</name>
<dbReference type="Proteomes" id="UP000798662">
    <property type="component" value="Chromosome 2"/>
</dbReference>
<sequence>MASSAAPATCPGAVAPDAGSSVVDDPTRAPEDVCAPEPVSPRAAPAAAKCGVCGYQKTLEAGKTHYWSICKLVVDRMQCPAALPVGHKFYTGAGCGNGKCPCKRPYVIPIQSAVEGIWTAGRQLLRARRARDEYASIDATREVRAARRRSLLANFVASATPVGTAISTLQAIESPASAVAPENAAASLEQARCADSGLNALASAYGGALSAALGGPSGVASDCAPGAALAVLNGRQAAAEKQAALRLRASMEALEAPVGSARLGFS</sequence>
<proteinExistence type="predicted"/>
<evidence type="ECO:0000313" key="2">
    <source>
        <dbReference type="Proteomes" id="UP000798662"/>
    </source>
</evidence>
<protein>
    <submittedName>
        <fullName evidence="1">Uncharacterized protein</fullName>
    </submittedName>
</protein>
<organism evidence="1 2">
    <name type="scientific">Pyropia yezoensis</name>
    <name type="common">Susabi-nori</name>
    <name type="synonym">Porphyra yezoensis</name>
    <dbReference type="NCBI Taxonomy" id="2788"/>
    <lineage>
        <taxon>Eukaryota</taxon>
        <taxon>Rhodophyta</taxon>
        <taxon>Bangiophyceae</taxon>
        <taxon>Bangiales</taxon>
        <taxon>Bangiaceae</taxon>
        <taxon>Pyropia</taxon>
    </lineage>
</organism>